<feature type="transmembrane region" description="Helical" evidence="1">
    <location>
        <begin position="21"/>
        <end position="38"/>
    </location>
</feature>
<dbReference type="OrthoDB" id="9774361at2"/>
<dbReference type="Proteomes" id="UP000198833">
    <property type="component" value="Unassembled WGS sequence"/>
</dbReference>
<gene>
    <name evidence="2" type="ORF">SAMN04488558_101186</name>
</gene>
<evidence type="ECO:0000313" key="2">
    <source>
        <dbReference type="EMBL" id="SEP60998.1"/>
    </source>
</evidence>
<keyword evidence="1" id="KW-1133">Transmembrane helix</keyword>
<evidence type="ECO:0008006" key="4">
    <source>
        <dbReference type="Google" id="ProtNLM"/>
    </source>
</evidence>
<dbReference type="STRING" id="89093.SAMN04488558_101186"/>
<protein>
    <recommendedName>
        <fullName evidence="4">AI-2E family transporter</fullName>
    </recommendedName>
</protein>
<dbReference type="AlphaFoldDB" id="A0A1H8ZBK3"/>
<sequence length="153" mass="17672">MNYHFIHRCLWAYRQYFKSQIKLLSIMFLMFAGGLSLMNVSHPILLAFGISLVDALPLLGSGIIFIPWIIICLLQGQLTLTVALFTLWLTSFILRQVMENYLLGKDFAVPFYLPIFLVILCSLVFNVFAWLAIPLLLPLVAVLYHWLKDQKTY</sequence>
<evidence type="ECO:0000256" key="1">
    <source>
        <dbReference type="SAM" id="Phobius"/>
    </source>
</evidence>
<organism evidence="2 3">
    <name type="scientific">Ignavigranum ruoffiae</name>
    <dbReference type="NCBI Taxonomy" id="89093"/>
    <lineage>
        <taxon>Bacteria</taxon>
        <taxon>Bacillati</taxon>
        <taxon>Bacillota</taxon>
        <taxon>Bacilli</taxon>
        <taxon>Lactobacillales</taxon>
        <taxon>Aerococcaceae</taxon>
        <taxon>Ignavigranum</taxon>
    </lineage>
</organism>
<feature type="transmembrane region" description="Helical" evidence="1">
    <location>
        <begin position="115"/>
        <end position="147"/>
    </location>
</feature>
<evidence type="ECO:0000313" key="3">
    <source>
        <dbReference type="Proteomes" id="UP000198833"/>
    </source>
</evidence>
<keyword evidence="3" id="KW-1185">Reference proteome</keyword>
<dbReference type="RefSeq" id="WP_092569840.1">
    <property type="nucleotide sequence ID" value="NZ_CALUDV010000043.1"/>
</dbReference>
<feature type="transmembrane region" description="Helical" evidence="1">
    <location>
        <begin position="44"/>
        <end position="71"/>
    </location>
</feature>
<reference evidence="2 3" key="1">
    <citation type="submission" date="2016-10" db="EMBL/GenBank/DDBJ databases">
        <authorList>
            <person name="de Groot N.N."/>
        </authorList>
    </citation>
    <scope>NUCLEOTIDE SEQUENCE [LARGE SCALE GENOMIC DNA]</scope>
    <source>
        <strain evidence="2 3">DSM 15695</strain>
    </source>
</reference>
<proteinExistence type="predicted"/>
<keyword evidence="1" id="KW-0812">Transmembrane</keyword>
<keyword evidence="1" id="KW-0472">Membrane</keyword>
<feature type="transmembrane region" description="Helical" evidence="1">
    <location>
        <begin position="78"/>
        <end position="95"/>
    </location>
</feature>
<accession>A0A1H8ZBK3</accession>
<dbReference type="EMBL" id="FOEN01000001">
    <property type="protein sequence ID" value="SEP60998.1"/>
    <property type="molecule type" value="Genomic_DNA"/>
</dbReference>
<name>A0A1H8ZBK3_9LACT</name>